<gene>
    <name evidence="1" type="ORF">GCM10009776_25900</name>
</gene>
<name>A0ABN2R1S7_9MICO</name>
<dbReference type="Proteomes" id="UP001499933">
    <property type="component" value="Unassembled WGS sequence"/>
</dbReference>
<evidence type="ECO:0000313" key="1">
    <source>
        <dbReference type="EMBL" id="GAA1962065.1"/>
    </source>
</evidence>
<dbReference type="SUPFAM" id="SSF49452">
    <property type="entry name" value="Starch-binding domain-like"/>
    <property type="match status" value="1"/>
</dbReference>
<reference evidence="1 2" key="1">
    <citation type="journal article" date="2019" name="Int. J. Syst. Evol. Microbiol.">
        <title>The Global Catalogue of Microorganisms (GCM) 10K type strain sequencing project: providing services to taxonomists for standard genome sequencing and annotation.</title>
        <authorList>
            <consortium name="The Broad Institute Genomics Platform"/>
            <consortium name="The Broad Institute Genome Sequencing Center for Infectious Disease"/>
            <person name="Wu L."/>
            <person name="Ma J."/>
        </authorList>
    </citation>
    <scope>NUCLEOTIDE SEQUENCE [LARGE SCALE GENOMIC DNA]</scope>
    <source>
        <strain evidence="1 2">JCM 14901</strain>
    </source>
</reference>
<dbReference type="EMBL" id="BAAAOG010000005">
    <property type="protein sequence ID" value="GAA1962065.1"/>
    <property type="molecule type" value="Genomic_DNA"/>
</dbReference>
<evidence type="ECO:0000313" key="2">
    <source>
        <dbReference type="Proteomes" id="UP001499933"/>
    </source>
</evidence>
<dbReference type="InterPro" id="IPR013784">
    <property type="entry name" value="Carb-bd-like_fold"/>
</dbReference>
<dbReference type="Gene3D" id="2.60.40.2700">
    <property type="match status" value="7"/>
</dbReference>
<protein>
    <recommendedName>
        <fullName evidence="3">Alpha-amylase</fullName>
    </recommendedName>
</protein>
<organism evidence="1 2">
    <name type="scientific">Microbacterium deminutum</name>
    <dbReference type="NCBI Taxonomy" id="344164"/>
    <lineage>
        <taxon>Bacteria</taxon>
        <taxon>Bacillati</taxon>
        <taxon>Actinomycetota</taxon>
        <taxon>Actinomycetes</taxon>
        <taxon>Micrococcales</taxon>
        <taxon>Microbacteriaceae</taxon>
        <taxon>Microbacterium</taxon>
    </lineage>
</organism>
<evidence type="ECO:0008006" key="3">
    <source>
        <dbReference type="Google" id="ProtNLM"/>
    </source>
</evidence>
<proteinExistence type="predicted"/>
<sequence length="922" mass="93588">MIVAAPVHADEIELPTGAITGSVSDVVAAPLVDAHVELFALVDGAWAPEPTAEVMTDANGDFAFEAVADGTYAVRADEAVGSDFLATWYPSTDVMPRVDATDGLVVVGSAPVGGIDIVLLPSAIEAASAPQITGSAQVGASLVASDGEWSVRGLTFTRQWFRGADAIDRATDPTYSVVPGDLGSTISVAVTAHRDGFGSATVTSAATGQVAAGTITAATPTISGTLAVGETLTAEPGTWTSGTTFTYEWLRSGLVVTGATGSTYQLTTADAGRAISVRVSGTKAGYTHEVTTSTASAMVAIVATPKVTGTYAVGETLTASAGAWTTGTSFTFQWLRDGTAIAGATQGTYKLASTDNGTVITVQVTGANSGYATIMRTSAAPAKAVSAATPKISGVVAVGQALTATAGIWTTGTSLAYQWLRDGTAISGATSSTYRLVSADAGRAISVKVTGTQSGFATITKTSAATGKVLTSPAPTISGSMVVGTKLTPNPGVWTSGATLSYVWLRAGAAITGATTNTYTLTPSDSDKLITVKVTGRKSGFATVSLTSANTTKTMLAATPTIAGAAKVGSTLTAKPGTWTVGTAFTYAWLRDGTAITGATASAYKLTASDKGKQISVKVTGRKSGVTTVSRTSAKTAVVAAGTLTTATPTVSGTKRVGYTLTAVPGTWGPSPVTLTFQWYRNGAAISNATASTYKLVSADIGKTMTVKVTGSKSGYASASKTSAATGSIADASWYAKKFGVFTSKTISGYGDDIVSVPAGMSSGIISADFAGDGNFIVWALDSAYHDQDLLFNAISSGAGFTGATVYGKADGIWGEPTANFDITADGAWTITLSPIESAAPLPQSGYGSGVYKYDGAATSVELGYSGDSNFIVWQYFDSPTWGYDADLLVNEIGTVNGRYTLNRGPSIIVITADEGGWHAYR</sequence>
<keyword evidence="2" id="KW-1185">Reference proteome</keyword>
<comment type="caution">
    <text evidence="1">The sequence shown here is derived from an EMBL/GenBank/DDBJ whole genome shotgun (WGS) entry which is preliminary data.</text>
</comment>
<accession>A0ABN2R1S7</accession>